<feature type="compositionally biased region" description="Low complexity" evidence="2">
    <location>
        <begin position="640"/>
        <end position="661"/>
    </location>
</feature>
<keyword evidence="4" id="KW-1185">Reference proteome</keyword>
<sequence>MACPEVNADPASPCSECGKLKEDVKRLGDEKQALLKNVKAFKEKAIQTNKLVEFCKNAEKEKAENAAELAKLKSDLGNTAKDRDEAVAELINLREEIIKIREELIVSKQSVSRLAKTESALASTKAEVVKLKDANNHWQRQVIQQKVVIQQSENTLNKLREEHAQKDDQLRKLKDEMCKANELLCQSAEVASKQDAVKVEMDTLRKQLAEARIQAVEAVKLAKSAEERCTILEEGKMSLENQAKVLEKGKLEIETRCKDQLLEISQLRKKDEEIHKLKDMHSEMEARMKAKDAEIQNMRQRVTAAETSGKTEVPRYRKSDQRNDVNEDAATVQQRYDNEMRRMRDRLKEFEAQLQDKEETLRTCNSRLADERARHKDEVRQLRAQLSNASAQAKEPTVQKGIEKHMAPDQSEDGVSRLVRQIDRLRGENASLSKQKMALQELVTEQQVRLSCLKRKLTKVDNDELQSDLEEDYKDRPSKRRATQNSVQTLSEIVPTPRCSPTPTEDELATSLDLGASPITTASRSRAPSIDSISTTSSDRYKTKPLPPSRSSALAAKERDTGGAKAPSMAAKSKAAPSVEKVKRRSRTMSTGSSTSSGASEPVGSSLPPRSNSTQRQPVSRTASGGKRTSLHADSGGKKTSSAGQTTSNAAATASRSTTDSIKASVPPSSISKQARRQSAALEPPTKLQTSDLQFKPADNVISPPQPPCPMESSDRLFPSRQKDLADLMSRKIRKVVPAEKAQKTKPSSPVVSGQGSPVVDDVTFIKDVLLSIDTDSPAALVDFFKNPQSRAASDSYTLQCALDQCWGHFRSHALLIGRVGGITKPSAPPMLRSLQTSEYLPVRERHIILCVFSWAVRYASKKLLDKIMTWIHHTLVTTSATKRSLGRACRMIRAFTTWCRFTNDLQRCRVLCYDLLREVGAVSDCIIMLDNVSKMWPEALRPSDRSDPVFDSFQAIVTALTTDGVGVFDKCELGTLKAGTLTPEDLLTRQMNTVLNDSSIGSNARFSVAFVKSVELCGQQLPWEKRYAVIQQLWAQLNDPDKAPFSLSLISGLARGSMGDFQPLPGVEWFRDQLEKLLSLNDENQEMQEDVAMAVLNLSWGKVSSLRRVWEWANGKTLGGNLTRDLKAVGRIVNR</sequence>
<feature type="compositionally biased region" description="Low complexity" evidence="2">
    <location>
        <begin position="564"/>
        <end position="578"/>
    </location>
</feature>
<feature type="compositionally biased region" description="Polar residues" evidence="2">
    <location>
        <begin position="608"/>
        <end position="623"/>
    </location>
</feature>
<proteinExistence type="predicted"/>
<dbReference type="OMA" id="MENIDAN"/>
<evidence type="ECO:0000313" key="4">
    <source>
        <dbReference type="Proteomes" id="UP000053201"/>
    </source>
</evidence>
<feature type="compositionally biased region" description="Low complexity" evidence="2">
    <location>
        <begin position="588"/>
        <end position="606"/>
    </location>
</feature>
<feature type="region of interest" description="Disordered" evidence="2">
    <location>
        <begin position="303"/>
        <end position="328"/>
    </location>
</feature>
<feature type="compositionally biased region" description="Low complexity" evidence="2">
    <location>
        <begin position="529"/>
        <end position="538"/>
    </location>
</feature>
<evidence type="ECO:0000256" key="2">
    <source>
        <dbReference type="SAM" id="MobiDB-lite"/>
    </source>
</evidence>
<dbReference type="OrthoDB" id="2238957at2759"/>
<feature type="coiled-coil region" evidence="1">
    <location>
        <begin position="17"/>
        <end position="242"/>
    </location>
</feature>
<gene>
    <name evidence="3" type="ORF">SPPG_07929</name>
</gene>
<organism evidence="3 4">
    <name type="scientific">Spizellomyces punctatus (strain DAOM BR117)</name>
    <dbReference type="NCBI Taxonomy" id="645134"/>
    <lineage>
        <taxon>Eukaryota</taxon>
        <taxon>Fungi</taxon>
        <taxon>Fungi incertae sedis</taxon>
        <taxon>Chytridiomycota</taxon>
        <taxon>Chytridiomycota incertae sedis</taxon>
        <taxon>Chytridiomycetes</taxon>
        <taxon>Spizellomycetales</taxon>
        <taxon>Spizellomycetaceae</taxon>
        <taxon>Spizellomyces</taxon>
    </lineage>
</organism>
<dbReference type="Proteomes" id="UP000053201">
    <property type="component" value="Unassembled WGS sequence"/>
</dbReference>
<dbReference type="GeneID" id="27691112"/>
<dbReference type="VEuPathDB" id="FungiDB:SPPG_07929"/>
<name>A0A0L0H5D7_SPIPD</name>
<feature type="region of interest" description="Disordered" evidence="2">
    <location>
        <begin position="468"/>
        <end position="717"/>
    </location>
</feature>
<dbReference type="AlphaFoldDB" id="A0A0L0H5D7"/>
<feature type="coiled-coil region" evidence="1">
    <location>
        <begin position="333"/>
        <end position="442"/>
    </location>
</feature>
<dbReference type="RefSeq" id="XP_016604760.1">
    <property type="nucleotide sequence ID" value="XM_016756079.1"/>
</dbReference>
<reference evidence="3 4" key="1">
    <citation type="submission" date="2009-08" db="EMBL/GenBank/DDBJ databases">
        <title>The Genome Sequence of Spizellomyces punctatus strain DAOM BR117.</title>
        <authorList>
            <consortium name="The Broad Institute Genome Sequencing Platform"/>
            <person name="Russ C."/>
            <person name="Cuomo C."/>
            <person name="Shea T."/>
            <person name="Young S.K."/>
            <person name="Zeng Q."/>
            <person name="Koehrsen M."/>
            <person name="Haas B."/>
            <person name="Borodovsky M."/>
            <person name="Guigo R."/>
            <person name="Alvarado L."/>
            <person name="Berlin A."/>
            <person name="Bochicchio J."/>
            <person name="Borenstein D."/>
            <person name="Chapman S."/>
            <person name="Chen Z."/>
            <person name="Engels R."/>
            <person name="Freedman E."/>
            <person name="Gellesch M."/>
            <person name="Goldberg J."/>
            <person name="Griggs A."/>
            <person name="Gujja S."/>
            <person name="Heiman D."/>
            <person name="Hepburn T."/>
            <person name="Howarth C."/>
            <person name="Jen D."/>
            <person name="Larson L."/>
            <person name="Lewis B."/>
            <person name="Mehta T."/>
            <person name="Park D."/>
            <person name="Pearson M."/>
            <person name="Roberts A."/>
            <person name="Saif S."/>
            <person name="Shenoy N."/>
            <person name="Sisk P."/>
            <person name="Stolte C."/>
            <person name="Sykes S."/>
            <person name="Thomson T."/>
            <person name="Walk T."/>
            <person name="White J."/>
            <person name="Yandava C."/>
            <person name="Burger G."/>
            <person name="Gray M.W."/>
            <person name="Holland P.W.H."/>
            <person name="King N."/>
            <person name="Lang F.B.F."/>
            <person name="Roger A.J."/>
            <person name="Ruiz-Trillo I."/>
            <person name="Lander E."/>
            <person name="Nusbaum C."/>
        </authorList>
    </citation>
    <scope>NUCLEOTIDE SEQUENCE [LARGE SCALE GENOMIC DNA]</scope>
    <source>
        <strain evidence="3 4">DAOM BR117</strain>
    </source>
</reference>
<keyword evidence="1" id="KW-0175">Coiled coil</keyword>
<protein>
    <submittedName>
        <fullName evidence="3">Uncharacterized protein</fullName>
    </submittedName>
</protein>
<evidence type="ECO:0000313" key="3">
    <source>
        <dbReference type="EMBL" id="KNC96720.1"/>
    </source>
</evidence>
<dbReference type="InParanoid" id="A0A0L0H5D7"/>
<dbReference type="EMBL" id="KQ257467">
    <property type="protein sequence ID" value="KNC96720.1"/>
    <property type="molecule type" value="Genomic_DNA"/>
</dbReference>
<accession>A0A0L0H5D7</accession>
<feature type="compositionally biased region" description="Basic and acidic residues" evidence="2">
    <location>
        <begin position="312"/>
        <end position="325"/>
    </location>
</feature>
<evidence type="ECO:0000256" key="1">
    <source>
        <dbReference type="SAM" id="Coils"/>
    </source>
</evidence>